<dbReference type="RefSeq" id="WP_019598119.1">
    <property type="nucleotide sequence ID" value="NZ_FNQC01000008.1"/>
</dbReference>
<dbReference type="Pfam" id="PF12966">
    <property type="entry name" value="AtpR"/>
    <property type="match status" value="1"/>
</dbReference>
<evidence type="ECO:0000256" key="1">
    <source>
        <dbReference type="SAM" id="Phobius"/>
    </source>
</evidence>
<comment type="caution">
    <text evidence="2">The sequence shown here is derived from an EMBL/GenBank/DDBJ whole genome shotgun (WGS) entry which is preliminary data.</text>
</comment>
<protein>
    <submittedName>
        <fullName evidence="2">F1/F0 ATPase, subunit 2</fullName>
    </submittedName>
</protein>
<dbReference type="NCBIfam" id="TIGR03165">
    <property type="entry name" value="F1F0_chp_2"/>
    <property type="match status" value="1"/>
</dbReference>
<feature type="transmembrane region" description="Helical" evidence="1">
    <location>
        <begin position="6"/>
        <end position="27"/>
    </location>
</feature>
<gene>
    <name evidence="2" type="ORF">SAMN05444412_108154</name>
</gene>
<feature type="transmembrane region" description="Helical" evidence="1">
    <location>
        <begin position="39"/>
        <end position="59"/>
    </location>
</feature>
<name>A0A1H3RLH6_9BACT</name>
<keyword evidence="1" id="KW-0812">Transmembrane</keyword>
<keyword evidence="1" id="KW-0472">Membrane</keyword>
<evidence type="ECO:0000313" key="2">
    <source>
        <dbReference type="EMBL" id="SDZ25759.1"/>
    </source>
</evidence>
<reference evidence="2 3" key="1">
    <citation type="submission" date="2016-10" db="EMBL/GenBank/DDBJ databases">
        <authorList>
            <person name="Varghese N."/>
            <person name="Submissions S."/>
        </authorList>
    </citation>
    <scope>NUCLEOTIDE SEQUENCE [LARGE SCALE GENOMIC DNA]</scope>
    <source>
        <strain evidence="2 3">DSM 17997</strain>
    </source>
</reference>
<dbReference type="InterPro" id="IPR017581">
    <property type="entry name" value="AtpR-like"/>
</dbReference>
<dbReference type="EMBL" id="FNQC01000008">
    <property type="protein sequence ID" value="SDZ25759.1"/>
    <property type="molecule type" value="Genomic_DNA"/>
</dbReference>
<evidence type="ECO:0000313" key="3">
    <source>
        <dbReference type="Proteomes" id="UP000199663"/>
    </source>
</evidence>
<proteinExistence type="predicted"/>
<keyword evidence="3" id="KW-1185">Reference proteome</keyword>
<dbReference type="Proteomes" id="UP000199663">
    <property type="component" value="Unassembled WGS sequence"/>
</dbReference>
<keyword evidence="1" id="KW-1133">Transmembrane helix</keyword>
<feature type="transmembrane region" description="Helical" evidence="1">
    <location>
        <begin position="65"/>
        <end position="82"/>
    </location>
</feature>
<sequence>MDEIINFAWGFIGGWVLGIFFFGGLWWTVNKAIAAKKPGFWFIGSFLVRTSITVFGFYYLSQGSWQTVLFGILGFLIARHLILHSTKPSEEKQIQLKKKPSKHEAQS</sequence>
<organism evidence="2 3">
    <name type="scientific">Rhodonellum ikkaensis</name>
    <dbReference type="NCBI Taxonomy" id="336829"/>
    <lineage>
        <taxon>Bacteria</taxon>
        <taxon>Pseudomonadati</taxon>
        <taxon>Bacteroidota</taxon>
        <taxon>Cytophagia</taxon>
        <taxon>Cytophagales</taxon>
        <taxon>Cytophagaceae</taxon>
        <taxon>Rhodonellum</taxon>
    </lineage>
</organism>
<accession>A0A1H3RLH6</accession>